<reference evidence="2" key="1">
    <citation type="submission" date="2018-05" db="EMBL/GenBank/DDBJ databases">
        <authorList>
            <person name="Lanie J.A."/>
            <person name="Ng W.-L."/>
            <person name="Kazmierczak K.M."/>
            <person name="Andrzejewski T.M."/>
            <person name="Davidsen T.M."/>
            <person name="Wayne K.J."/>
            <person name="Tettelin H."/>
            <person name="Glass J.I."/>
            <person name="Rusch D."/>
            <person name="Podicherti R."/>
            <person name="Tsui H.-C.T."/>
            <person name="Winkler M.E."/>
        </authorList>
    </citation>
    <scope>NUCLEOTIDE SEQUENCE</scope>
</reference>
<proteinExistence type="predicted"/>
<dbReference type="PANTHER" id="PTHR21310:SF57">
    <property type="entry name" value="BLR2944 PROTEIN"/>
    <property type="match status" value="1"/>
</dbReference>
<dbReference type="EMBL" id="UINC01017343">
    <property type="protein sequence ID" value="SVA71769.1"/>
    <property type="molecule type" value="Genomic_DNA"/>
</dbReference>
<dbReference type="Pfam" id="PF01636">
    <property type="entry name" value="APH"/>
    <property type="match status" value="1"/>
</dbReference>
<dbReference type="CDD" id="cd05154">
    <property type="entry name" value="ACAD10_11_N-like"/>
    <property type="match status" value="1"/>
</dbReference>
<sequence>MSEELQLKIEEFLLKNGSKGKVSELVPLTGGASAETWSFTFSNKNKSEQMILRRGSGKKSPLAVLKSEEAVIQQKVKSSGAPVPTIVAISSGDKDLGDAYLMGLIPGESIARKILRDKKFSAARQKLAFQCGEALAKIHSVNLNDFDQVPKKPIREELKRLYLTYKSFEQPLPVFEYAFKWLDKQDFTTRKDALVHGDFRLGNLMIDESGLAAVIDWEMVSIGNPMLDIGWMCINSWRFGQSEKVVGGFGDLEEFLQGYGSISKEIIDPEEVKIWQVLGTLRWGVICLIQVYSHLNGDVNSLEKAAIGRRVSETEIDLVDLLFLGGK</sequence>
<name>A0A381Y3V7_9ZZZZ</name>
<evidence type="ECO:0000259" key="1">
    <source>
        <dbReference type="Pfam" id="PF01636"/>
    </source>
</evidence>
<dbReference type="Gene3D" id="3.30.200.20">
    <property type="entry name" value="Phosphorylase Kinase, domain 1"/>
    <property type="match status" value="1"/>
</dbReference>
<dbReference type="InterPro" id="IPR002575">
    <property type="entry name" value="Aminoglycoside_PTrfase"/>
</dbReference>
<dbReference type="InterPro" id="IPR041726">
    <property type="entry name" value="ACAD10_11_N"/>
</dbReference>
<protein>
    <recommendedName>
        <fullName evidence="1">Aminoglycoside phosphotransferase domain-containing protein</fullName>
    </recommendedName>
</protein>
<dbReference type="InterPro" id="IPR011009">
    <property type="entry name" value="Kinase-like_dom_sf"/>
</dbReference>
<dbReference type="PANTHER" id="PTHR21310">
    <property type="entry name" value="AMINOGLYCOSIDE PHOSPHOTRANSFERASE-RELATED-RELATED"/>
    <property type="match status" value="1"/>
</dbReference>
<accession>A0A381Y3V7</accession>
<feature type="domain" description="Aminoglycoside phosphotransferase" evidence="1">
    <location>
        <begin position="25"/>
        <end position="260"/>
    </location>
</feature>
<dbReference type="SUPFAM" id="SSF56112">
    <property type="entry name" value="Protein kinase-like (PK-like)"/>
    <property type="match status" value="1"/>
</dbReference>
<evidence type="ECO:0000313" key="2">
    <source>
        <dbReference type="EMBL" id="SVA71769.1"/>
    </source>
</evidence>
<dbReference type="Gene3D" id="3.90.1200.10">
    <property type="match status" value="1"/>
</dbReference>
<gene>
    <name evidence="2" type="ORF">METZ01_LOCUS124623</name>
</gene>
<dbReference type="AlphaFoldDB" id="A0A381Y3V7"/>
<dbReference type="InterPro" id="IPR051678">
    <property type="entry name" value="AGP_Transferase"/>
</dbReference>
<organism evidence="2">
    <name type="scientific">marine metagenome</name>
    <dbReference type="NCBI Taxonomy" id="408172"/>
    <lineage>
        <taxon>unclassified sequences</taxon>
        <taxon>metagenomes</taxon>
        <taxon>ecological metagenomes</taxon>
    </lineage>
</organism>